<organism evidence="4 5">
    <name type="scientific">Actinomadura miaoliensis</name>
    <dbReference type="NCBI Taxonomy" id="430685"/>
    <lineage>
        <taxon>Bacteria</taxon>
        <taxon>Bacillati</taxon>
        <taxon>Actinomycetota</taxon>
        <taxon>Actinomycetes</taxon>
        <taxon>Streptosporangiales</taxon>
        <taxon>Thermomonosporaceae</taxon>
        <taxon>Actinomadura</taxon>
    </lineage>
</organism>
<dbReference type="Gene3D" id="1.10.1660.10">
    <property type="match status" value="1"/>
</dbReference>
<dbReference type="Proteomes" id="UP001500683">
    <property type="component" value="Unassembled WGS sequence"/>
</dbReference>
<dbReference type="PANTHER" id="PTHR30204">
    <property type="entry name" value="REDOX-CYCLING DRUG-SENSING TRANSCRIPTIONAL ACTIVATOR SOXR"/>
    <property type="match status" value="1"/>
</dbReference>
<dbReference type="RefSeq" id="WP_344939181.1">
    <property type="nucleotide sequence ID" value="NZ_BAAAZG010000001.1"/>
</dbReference>
<sequence length="278" mass="31141">MSARDNAGEAVYRIDDLARITGTTVRHVRSFQERGLLPPPRVRGRVGYYDDTHLARIRLIIQMKERGYTLASIAEMITAYERGHNLADLLGLEKVITGRWSDEIPERLTLAEVVAMCNPGSSPEDFAGRSREEFPELARAEELDLLRWTGTDYEVPDPRLLRVGAEMVAVGIRLGAVFDIAAELRADCDAIARRFVRLTVEHAGLDDVLRNSTRKDIPEIADLIQKLRPLGMVSVQGLLARSLHTEIQAEFNRQIEKLTHRPSGPSPASDPDPESRSR</sequence>
<evidence type="ECO:0000259" key="3">
    <source>
        <dbReference type="PROSITE" id="PS50937"/>
    </source>
</evidence>
<evidence type="ECO:0000313" key="4">
    <source>
        <dbReference type="EMBL" id="GAA4054214.1"/>
    </source>
</evidence>
<gene>
    <name evidence="4" type="ORF">GCM10022214_01140</name>
</gene>
<comment type="caution">
    <text evidence="4">The sequence shown here is derived from an EMBL/GenBank/DDBJ whole genome shotgun (WGS) entry which is preliminary data.</text>
</comment>
<dbReference type="InterPro" id="IPR009061">
    <property type="entry name" value="DNA-bd_dom_put_sf"/>
</dbReference>
<dbReference type="PANTHER" id="PTHR30204:SF93">
    <property type="entry name" value="HTH MERR-TYPE DOMAIN-CONTAINING PROTEIN"/>
    <property type="match status" value="1"/>
</dbReference>
<dbReference type="InterPro" id="IPR000551">
    <property type="entry name" value="MerR-type_HTH_dom"/>
</dbReference>
<keyword evidence="5" id="KW-1185">Reference proteome</keyword>
<evidence type="ECO:0000256" key="2">
    <source>
        <dbReference type="SAM" id="MobiDB-lite"/>
    </source>
</evidence>
<protein>
    <submittedName>
        <fullName evidence="4">MerR family transcriptional regulator</fullName>
    </submittedName>
</protein>
<accession>A0ABP7UVY8</accession>
<feature type="domain" description="HTH merR-type" evidence="3">
    <location>
        <begin position="11"/>
        <end position="79"/>
    </location>
</feature>
<evidence type="ECO:0000256" key="1">
    <source>
        <dbReference type="ARBA" id="ARBA00023125"/>
    </source>
</evidence>
<name>A0ABP7UVY8_9ACTN</name>
<dbReference type="PROSITE" id="PS50937">
    <property type="entry name" value="HTH_MERR_2"/>
    <property type="match status" value="1"/>
</dbReference>
<dbReference type="InterPro" id="IPR047057">
    <property type="entry name" value="MerR_fam"/>
</dbReference>
<reference evidence="5" key="1">
    <citation type="journal article" date="2019" name="Int. J. Syst. Evol. Microbiol.">
        <title>The Global Catalogue of Microorganisms (GCM) 10K type strain sequencing project: providing services to taxonomists for standard genome sequencing and annotation.</title>
        <authorList>
            <consortium name="The Broad Institute Genomics Platform"/>
            <consortium name="The Broad Institute Genome Sequencing Center for Infectious Disease"/>
            <person name="Wu L."/>
            <person name="Ma J."/>
        </authorList>
    </citation>
    <scope>NUCLEOTIDE SEQUENCE [LARGE SCALE GENOMIC DNA]</scope>
    <source>
        <strain evidence="5">JCM 16702</strain>
    </source>
</reference>
<proteinExistence type="predicted"/>
<dbReference type="SMART" id="SM00422">
    <property type="entry name" value="HTH_MERR"/>
    <property type="match status" value="1"/>
</dbReference>
<dbReference type="Pfam" id="PF13411">
    <property type="entry name" value="MerR_1"/>
    <property type="match status" value="1"/>
</dbReference>
<keyword evidence="1" id="KW-0238">DNA-binding</keyword>
<dbReference type="SUPFAM" id="SSF46955">
    <property type="entry name" value="Putative DNA-binding domain"/>
    <property type="match status" value="1"/>
</dbReference>
<feature type="region of interest" description="Disordered" evidence="2">
    <location>
        <begin position="256"/>
        <end position="278"/>
    </location>
</feature>
<dbReference type="EMBL" id="BAAAZG010000001">
    <property type="protein sequence ID" value="GAA4054214.1"/>
    <property type="molecule type" value="Genomic_DNA"/>
</dbReference>
<evidence type="ECO:0000313" key="5">
    <source>
        <dbReference type="Proteomes" id="UP001500683"/>
    </source>
</evidence>